<proteinExistence type="predicted"/>
<dbReference type="UniPathway" id="UPA00143"/>
<dbReference type="PROSITE" id="PS00107">
    <property type="entry name" value="PROTEIN_KINASE_ATP"/>
    <property type="match status" value="1"/>
</dbReference>
<evidence type="ECO:0000256" key="5">
    <source>
        <dbReference type="ARBA" id="ARBA00022679"/>
    </source>
</evidence>
<protein>
    <recommendedName>
        <fullName evidence="4">RING-type E3 ubiquitin transferase</fullName>
        <ecNumber evidence="4">2.3.2.27</ecNumber>
    </recommendedName>
</protein>
<dbReference type="GO" id="GO:0005524">
    <property type="term" value="F:ATP binding"/>
    <property type="evidence" value="ECO:0007669"/>
    <property type="project" value="UniProtKB-UniRule"/>
</dbReference>
<keyword evidence="11" id="KW-0175">Coiled coil</keyword>
<evidence type="ECO:0000256" key="2">
    <source>
        <dbReference type="ARBA" id="ARBA00003861"/>
    </source>
</evidence>
<dbReference type="Pfam" id="PF00069">
    <property type="entry name" value="Pkinase"/>
    <property type="match status" value="1"/>
</dbReference>
<dbReference type="HOGENOM" id="CLU_000288_153_1_1"/>
<evidence type="ECO:0000256" key="12">
    <source>
        <dbReference type="SAM" id="MobiDB-lite"/>
    </source>
</evidence>
<comment type="catalytic activity">
    <reaction evidence="1">
        <text>S-ubiquitinyl-[E2 ubiquitin-conjugating enzyme]-L-cysteine + [acceptor protein]-L-lysine = [E2 ubiquitin-conjugating enzyme]-L-cysteine + N(6)-ubiquitinyl-[acceptor protein]-L-lysine.</text>
        <dbReference type="EC" id="2.3.2.27"/>
    </reaction>
</comment>
<dbReference type="PANTHER" id="PTHR45647:SF15">
    <property type="entry name" value="U-BOX DOMAIN-CONTAINING PROTEIN 35"/>
    <property type="match status" value="1"/>
</dbReference>
<dbReference type="SMART" id="SM00220">
    <property type="entry name" value="S_TKc"/>
    <property type="match status" value="1"/>
</dbReference>
<dbReference type="Gene3D" id="1.10.510.10">
    <property type="entry name" value="Transferase(Phosphotransferase) domain 1"/>
    <property type="match status" value="1"/>
</dbReference>
<evidence type="ECO:0000313" key="15">
    <source>
        <dbReference type="EMBL" id="EOY22800.1"/>
    </source>
</evidence>
<evidence type="ECO:0000259" key="13">
    <source>
        <dbReference type="PROSITE" id="PS50011"/>
    </source>
</evidence>
<evidence type="ECO:0000256" key="7">
    <source>
        <dbReference type="ARBA" id="ARBA00022777"/>
    </source>
</evidence>
<keyword evidence="8" id="KW-0833">Ubl conjugation pathway</keyword>
<feature type="coiled-coil region" evidence="11">
    <location>
        <begin position="395"/>
        <end position="427"/>
    </location>
</feature>
<dbReference type="EMBL" id="CM001881">
    <property type="protein sequence ID" value="EOY22800.1"/>
    <property type="molecule type" value="Genomic_DNA"/>
</dbReference>
<dbReference type="GO" id="GO:0016567">
    <property type="term" value="P:protein ubiquitination"/>
    <property type="evidence" value="ECO:0007669"/>
    <property type="project" value="UniProtKB-UniPathway"/>
</dbReference>
<dbReference type="Gramene" id="EOY22800">
    <property type="protein sequence ID" value="EOY22800"/>
    <property type="gene ID" value="TCM_014867"/>
</dbReference>
<feature type="domain" description="Protein kinase" evidence="13">
    <location>
        <begin position="474"/>
        <end position="766"/>
    </location>
</feature>
<dbReference type="CDD" id="cd01989">
    <property type="entry name" value="USP_STK_Ubox_N"/>
    <property type="match status" value="1"/>
</dbReference>
<reference evidence="15 16" key="1">
    <citation type="journal article" date="2013" name="Genome Biol.">
        <title>The genome sequence of the most widely cultivated cacao type and its use to identify candidate genes regulating pod color.</title>
        <authorList>
            <person name="Motamayor J.C."/>
            <person name="Mockaitis K."/>
            <person name="Schmutz J."/>
            <person name="Haiminen N."/>
            <person name="Iii D.L."/>
            <person name="Cornejo O."/>
            <person name="Findley S.D."/>
            <person name="Zheng P."/>
            <person name="Utro F."/>
            <person name="Royaert S."/>
            <person name="Saski C."/>
            <person name="Jenkins J."/>
            <person name="Podicheti R."/>
            <person name="Zhao M."/>
            <person name="Scheffler B.E."/>
            <person name="Stack J.C."/>
            <person name="Feltus F.A."/>
            <person name="Mustiga G.M."/>
            <person name="Amores F."/>
            <person name="Phillips W."/>
            <person name="Marelli J.P."/>
            <person name="May G.D."/>
            <person name="Shapiro H."/>
            <person name="Ma J."/>
            <person name="Bustamante C.D."/>
            <person name="Schnell R.J."/>
            <person name="Main D."/>
            <person name="Gilbert D."/>
            <person name="Parida L."/>
            <person name="Kuhn D.N."/>
        </authorList>
    </citation>
    <scope>NUCLEOTIDE SEQUENCE [LARGE SCALE GENOMIC DNA]</scope>
    <source>
        <strain evidence="16">cv. Matina 1-6</strain>
    </source>
</reference>
<dbReference type="GO" id="GO:0061630">
    <property type="term" value="F:ubiquitin protein ligase activity"/>
    <property type="evidence" value="ECO:0007669"/>
    <property type="project" value="UniProtKB-EC"/>
</dbReference>
<dbReference type="PROSITE" id="PS50011">
    <property type="entry name" value="PROTEIN_KINASE_DOM"/>
    <property type="match status" value="1"/>
</dbReference>
<evidence type="ECO:0000256" key="11">
    <source>
        <dbReference type="SAM" id="Coils"/>
    </source>
</evidence>
<dbReference type="Pfam" id="PF00582">
    <property type="entry name" value="Usp"/>
    <property type="match status" value="1"/>
</dbReference>
<dbReference type="InterPro" id="IPR003613">
    <property type="entry name" value="Ubox_domain"/>
</dbReference>
<feature type="binding site" evidence="10">
    <location>
        <position position="501"/>
    </location>
    <ligand>
        <name>ATP</name>
        <dbReference type="ChEBI" id="CHEBI:30616"/>
    </ligand>
</feature>
<evidence type="ECO:0000256" key="9">
    <source>
        <dbReference type="ARBA" id="ARBA00022840"/>
    </source>
</evidence>
<dbReference type="EC" id="2.3.2.27" evidence="4"/>
<evidence type="ECO:0000259" key="14">
    <source>
        <dbReference type="PROSITE" id="PS51698"/>
    </source>
</evidence>
<dbReference type="InterPro" id="IPR008271">
    <property type="entry name" value="Ser/Thr_kinase_AS"/>
</dbReference>
<feature type="region of interest" description="Disordered" evidence="12">
    <location>
        <begin position="290"/>
        <end position="316"/>
    </location>
</feature>
<feature type="region of interest" description="Disordered" evidence="12">
    <location>
        <begin position="182"/>
        <end position="208"/>
    </location>
</feature>
<keyword evidence="16" id="KW-1185">Reference proteome</keyword>
<gene>
    <name evidence="15" type="ORF">TCM_014867</name>
</gene>
<dbReference type="InterPro" id="IPR006016">
    <property type="entry name" value="UspA"/>
</dbReference>
<dbReference type="AlphaFoldDB" id="A0A061FZ50"/>
<dbReference type="PROSITE" id="PS51698">
    <property type="entry name" value="U_BOX"/>
    <property type="match status" value="1"/>
</dbReference>
<dbReference type="InterPro" id="IPR017441">
    <property type="entry name" value="Protein_kinase_ATP_BS"/>
</dbReference>
<dbReference type="Proteomes" id="UP000026915">
    <property type="component" value="Chromosome 3"/>
</dbReference>
<dbReference type="SUPFAM" id="SSF56112">
    <property type="entry name" value="Protein kinase-like (PK-like)"/>
    <property type="match status" value="1"/>
</dbReference>
<accession>A0A061FZ50</accession>
<evidence type="ECO:0000313" key="16">
    <source>
        <dbReference type="Proteomes" id="UP000026915"/>
    </source>
</evidence>
<evidence type="ECO:0000256" key="6">
    <source>
        <dbReference type="ARBA" id="ARBA00022741"/>
    </source>
</evidence>
<dbReference type="FunCoup" id="A0A061FZ50">
    <property type="interactions" value="69"/>
</dbReference>
<dbReference type="InParanoid" id="A0A061FZ50"/>
<keyword evidence="6 10" id="KW-0547">Nucleotide-binding</keyword>
<dbReference type="GO" id="GO:0004672">
    <property type="term" value="F:protein kinase activity"/>
    <property type="evidence" value="ECO:0007669"/>
    <property type="project" value="InterPro"/>
</dbReference>
<evidence type="ECO:0000256" key="3">
    <source>
        <dbReference type="ARBA" id="ARBA00004906"/>
    </source>
</evidence>
<dbReference type="InterPro" id="IPR051348">
    <property type="entry name" value="U-box_ubiquitin_ligases"/>
</dbReference>
<comment type="pathway">
    <text evidence="3">Protein modification; protein ubiquitination.</text>
</comment>
<name>A0A061FZ50_THECC</name>
<dbReference type="Pfam" id="PF04564">
    <property type="entry name" value="U-box"/>
    <property type="match status" value="1"/>
</dbReference>
<feature type="compositionally biased region" description="Polar residues" evidence="12">
    <location>
        <begin position="182"/>
        <end position="193"/>
    </location>
</feature>
<dbReference type="InterPro" id="IPR000719">
    <property type="entry name" value="Prot_kinase_dom"/>
</dbReference>
<dbReference type="SMART" id="SM00504">
    <property type="entry name" value="Ubox"/>
    <property type="match status" value="1"/>
</dbReference>
<sequence length="831" mass="93362">MEKKEIVEAEGEPVPVLPPPPTLNIGIAINGNRKSKYVVKWALEKFITEENVMFKLLHVRAKITTVPTPMGNFIPISQVRNDVAAAYKKEVEWQTNEMLLPYKKMCAQRKGQVDVIVIESNDVANAIAEEVTKSTITKLVIGATSRGMFTRKLKKNNLSSRISVCTPSFCTVYAVSKGQLSSIRPSDSETNVSTKDDSSETSVSCKSSSSYTFSSETELGSVASYATFHSPSLPVQRFQALSTINQTFLHSSTSSLEINQSRSLESTQSRSPDINHSRCHSLDIVAGKDDMSTCRSSSETRQAVSRSSSCRSLPTDQQSVLSDQISTSDVLTDNSFSEHQVYVNFELEKLRTELRHVQGMYAIAQSETIDASRKLNALRKHRLEEAMKFKEISFKEEKAEELARQEKEKYEAARREVEHVKECADREASQRREAEMKAFHDAKEKEKLENVLIGSVQQYQKFTWEEIVSATSSFSEDLKVGMGAYGTVYKCMLHHTAVAVKVLRSKENSRTKQFQQELEILSKIRHPHLLLLLGACPEFPDHGCLVYEYMENGSLEERLLRKNNTPPIPWFERYRIAWEVASALNFLHNSKPEPIIHRDLKPANILLDRNFVSKIGDVGLSMMLNADPLSSSTMYRDTGPVGTLCYIDPEYQRTGLISPKSDVYAFGMVILQLLTAKPAIALTHVVETAIDDGNLPGILDSEAGPWPVEETRELAILGLSCAELRRKDRPGLKDQVLPVLERMKEVADRARISISKVQSAPPNHFICPILKDVMDDPCVAADGYTYDRKAIEKWLDGNDKSPMTNLPLLNKNLLPNYNLLSAIVEWKSRKQ</sequence>
<evidence type="ECO:0000256" key="1">
    <source>
        <dbReference type="ARBA" id="ARBA00000900"/>
    </source>
</evidence>
<keyword evidence="5" id="KW-0808">Transferase</keyword>
<organism evidence="15 16">
    <name type="scientific">Theobroma cacao</name>
    <name type="common">Cacao</name>
    <name type="synonym">Cocoa</name>
    <dbReference type="NCBI Taxonomy" id="3641"/>
    <lineage>
        <taxon>Eukaryota</taxon>
        <taxon>Viridiplantae</taxon>
        <taxon>Streptophyta</taxon>
        <taxon>Embryophyta</taxon>
        <taxon>Tracheophyta</taxon>
        <taxon>Spermatophyta</taxon>
        <taxon>Magnoliopsida</taxon>
        <taxon>eudicotyledons</taxon>
        <taxon>Gunneridae</taxon>
        <taxon>Pentapetalae</taxon>
        <taxon>rosids</taxon>
        <taxon>malvids</taxon>
        <taxon>Malvales</taxon>
        <taxon>Malvaceae</taxon>
        <taxon>Byttnerioideae</taxon>
        <taxon>Theobroma</taxon>
    </lineage>
</organism>
<dbReference type="CDD" id="cd16655">
    <property type="entry name" value="RING-Ubox_WDSUB1-like"/>
    <property type="match status" value="1"/>
</dbReference>
<dbReference type="PANTHER" id="PTHR45647">
    <property type="entry name" value="OS02G0152300 PROTEIN"/>
    <property type="match status" value="1"/>
</dbReference>
<dbReference type="SUPFAM" id="SSF57850">
    <property type="entry name" value="RING/U-box"/>
    <property type="match status" value="1"/>
</dbReference>
<dbReference type="Gene3D" id="3.30.40.10">
    <property type="entry name" value="Zinc/RING finger domain, C3HC4 (zinc finger)"/>
    <property type="match status" value="1"/>
</dbReference>
<evidence type="ECO:0000256" key="8">
    <source>
        <dbReference type="ARBA" id="ARBA00022786"/>
    </source>
</evidence>
<feature type="domain" description="U-box" evidence="14">
    <location>
        <begin position="760"/>
        <end position="831"/>
    </location>
</feature>
<dbReference type="InterPro" id="IPR014729">
    <property type="entry name" value="Rossmann-like_a/b/a_fold"/>
</dbReference>
<feature type="compositionally biased region" description="Polar residues" evidence="12">
    <location>
        <begin position="293"/>
        <end position="316"/>
    </location>
</feature>
<keyword evidence="7 15" id="KW-0418">Kinase</keyword>
<comment type="function">
    <text evidence="2">Functions as an E3 ubiquitin ligase.</text>
</comment>
<dbReference type="InterPro" id="IPR013083">
    <property type="entry name" value="Znf_RING/FYVE/PHD"/>
</dbReference>
<evidence type="ECO:0000256" key="4">
    <source>
        <dbReference type="ARBA" id="ARBA00012483"/>
    </source>
</evidence>
<dbReference type="OMA" id="DTTHSRA"/>
<dbReference type="PROSITE" id="PS00108">
    <property type="entry name" value="PROTEIN_KINASE_ST"/>
    <property type="match status" value="1"/>
</dbReference>
<evidence type="ECO:0000256" key="10">
    <source>
        <dbReference type="PROSITE-ProRule" id="PRU10141"/>
    </source>
</evidence>
<dbReference type="Gene3D" id="3.40.50.620">
    <property type="entry name" value="HUPs"/>
    <property type="match status" value="1"/>
</dbReference>
<dbReference type="SUPFAM" id="SSF52402">
    <property type="entry name" value="Adenine nucleotide alpha hydrolases-like"/>
    <property type="match status" value="1"/>
</dbReference>
<dbReference type="eggNOG" id="ENOG502QQ92">
    <property type="taxonomic scope" value="Eukaryota"/>
</dbReference>
<dbReference type="InterPro" id="IPR011009">
    <property type="entry name" value="Kinase-like_dom_sf"/>
</dbReference>
<dbReference type="Gene3D" id="3.30.200.20">
    <property type="entry name" value="Phosphorylase Kinase, domain 1"/>
    <property type="match status" value="1"/>
</dbReference>
<keyword evidence="9 10" id="KW-0067">ATP-binding</keyword>